<organism evidence="13 14">
    <name type="scientific">Lentinula lateritia</name>
    <dbReference type="NCBI Taxonomy" id="40482"/>
    <lineage>
        <taxon>Eukaryota</taxon>
        <taxon>Fungi</taxon>
        <taxon>Dikarya</taxon>
        <taxon>Basidiomycota</taxon>
        <taxon>Agaricomycotina</taxon>
        <taxon>Agaricomycetes</taxon>
        <taxon>Agaricomycetidae</taxon>
        <taxon>Agaricales</taxon>
        <taxon>Marasmiineae</taxon>
        <taxon>Omphalotaceae</taxon>
        <taxon>Lentinula</taxon>
    </lineage>
</organism>
<evidence type="ECO:0000256" key="7">
    <source>
        <dbReference type="ARBA" id="ARBA00038879"/>
    </source>
</evidence>
<dbReference type="Gene3D" id="3.40.47.10">
    <property type="match status" value="1"/>
</dbReference>
<dbReference type="InterPro" id="IPR050091">
    <property type="entry name" value="PKS_NRPS_Biosynth_Enz"/>
</dbReference>
<dbReference type="SUPFAM" id="SSF55048">
    <property type="entry name" value="Probable ACP-binding domain of malonyl-CoA ACP transacylase"/>
    <property type="match status" value="1"/>
</dbReference>
<dbReference type="SMART" id="SM00825">
    <property type="entry name" value="PKS_KS"/>
    <property type="match status" value="1"/>
</dbReference>
<evidence type="ECO:0000259" key="11">
    <source>
        <dbReference type="PROSITE" id="PS52004"/>
    </source>
</evidence>
<dbReference type="InterPro" id="IPR014031">
    <property type="entry name" value="Ketoacyl_synth_C"/>
</dbReference>
<dbReference type="InterPro" id="IPR032821">
    <property type="entry name" value="PKS_assoc"/>
</dbReference>
<evidence type="ECO:0000313" key="14">
    <source>
        <dbReference type="Proteomes" id="UP001150217"/>
    </source>
</evidence>
<feature type="region of interest" description="C-terminal hotdog fold" evidence="8">
    <location>
        <begin position="1072"/>
        <end position="1214"/>
    </location>
</feature>
<dbReference type="InterPro" id="IPR057326">
    <property type="entry name" value="KR_dom"/>
</dbReference>
<name>A0ABQ8VCR8_9AGAR</name>
<dbReference type="Pfam" id="PF16197">
    <property type="entry name" value="KAsynt_C_assoc"/>
    <property type="match status" value="1"/>
</dbReference>
<dbReference type="PANTHER" id="PTHR43775">
    <property type="entry name" value="FATTY ACID SYNTHASE"/>
    <property type="match status" value="1"/>
</dbReference>
<reference evidence="13" key="1">
    <citation type="submission" date="2022-08" db="EMBL/GenBank/DDBJ databases">
        <title>A Global Phylogenomic Analysis of the Shiitake Genus Lentinula.</title>
        <authorList>
            <consortium name="DOE Joint Genome Institute"/>
            <person name="Sierra-Patev S."/>
            <person name="Min B."/>
            <person name="Naranjo-Ortiz M."/>
            <person name="Looney B."/>
            <person name="Konkel Z."/>
            <person name="Slot J.C."/>
            <person name="Sakamoto Y."/>
            <person name="Steenwyk J.L."/>
            <person name="Rokas A."/>
            <person name="Carro J."/>
            <person name="Camarero S."/>
            <person name="Ferreira P."/>
            <person name="Molpeceres G."/>
            <person name="Ruiz-Duenas F.J."/>
            <person name="Serrano A."/>
            <person name="Henrissat B."/>
            <person name="Drula E."/>
            <person name="Hughes K.W."/>
            <person name="Mata J.L."/>
            <person name="Ishikawa N.K."/>
            <person name="Vargas-Isla R."/>
            <person name="Ushijima S."/>
            <person name="Smith C.A."/>
            <person name="Ahrendt S."/>
            <person name="Andreopoulos W."/>
            <person name="He G."/>
            <person name="Labutti K."/>
            <person name="Lipzen A."/>
            <person name="Ng V."/>
            <person name="Riley R."/>
            <person name="Sandor L."/>
            <person name="Barry K."/>
            <person name="Martinez A.T."/>
            <person name="Xiao Y."/>
            <person name="Gibbons J.G."/>
            <person name="Terashima K."/>
            <person name="Grigoriev I.V."/>
            <person name="Hibbett D.S."/>
        </authorList>
    </citation>
    <scope>NUCLEOTIDE SEQUENCE</scope>
    <source>
        <strain evidence="13">RHP3577 ss4</strain>
    </source>
</reference>
<dbReference type="InterPro" id="IPR020841">
    <property type="entry name" value="PKS_Beta-ketoAc_synthase_dom"/>
</dbReference>
<dbReference type="Pfam" id="PF00550">
    <property type="entry name" value="PP-binding"/>
    <property type="match status" value="1"/>
</dbReference>
<keyword evidence="3" id="KW-0597">Phosphoprotein</keyword>
<dbReference type="InterPro" id="IPR016035">
    <property type="entry name" value="Acyl_Trfase/lysoPLipase"/>
</dbReference>
<dbReference type="InterPro" id="IPR014043">
    <property type="entry name" value="Acyl_transferase_dom"/>
</dbReference>
<dbReference type="SMART" id="SM00823">
    <property type="entry name" value="PKS_PP"/>
    <property type="match status" value="1"/>
</dbReference>
<dbReference type="InterPro" id="IPR016039">
    <property type="entry name" value="Thiolase-like"/>
</dbReference>
<feature type="active site" description="Proton acceptor; for dehydratase activity" evidence="8">
    <location>
        <position position="956"/>
    </location>
</feature>
<dbReference type="PANTHER" id="PTHR43775:SF22">
    <property type="entry name" value="SYNTHASE, PUTATIVE (JCVI)-RELATED"/>
    <property type="match status" value="1"/>
</dbReference>
<evidence type="ECO:0000259" key="12">
    <source>
        <dbReference type="PROSITE" id="PS52019"/>
    </source>
</evidence>
<evidence type="ECO:0000256" key="3">
    <source>
        <dbReference type="ARBA" id="ARBA00022553"/>
    </source>
</evidence>
<dbReference type="PROSITE" id="PS00012">
    <property type="entry name" value="PHOSPHOPANTETHEINE"/>
    <property type="match status" value="1"/>
</dbReference>
<evidence type="ECO:0000256" key="4">
    <source>
        <dbReference type="ARBA" id="ARBA00022679"/>
    </source>
</evidence>
<dbReference type="InterPro" id="IPR018201">
    <property type="entry name" value="Ketoacyl_synth_AS"/>
</dbReference>
<dbReference type="GO" id="GO:0016740">
    <property type="term" value="F:transferase activity"/>
    <property type="evidence" value="ECO:0007669"/>
    <property type="project" value="UniProtKB-KW"/>
</dbReference>
<dbReference type="SUPFAM" id="SSF53901">
    <property type="entry name" value="Thiolase-like"/>
    <property type="match status" value="1"/>
</dbReference>
<feature type="region of interest" description="Disordered" evidence="9">
    <location>
        <begin position="1714"/>
        <end position="1733"/>
    </location>
</feature>
<keyword evidence="2" id="KW-0596">Phosphopantetheine</keyword>
<dbReference type="Gene3D" id="3.40.366.10">
    <property type="entry name" value="Malonyl-Coenzyme A Acyl Carrier Protein, domain 2"/>
    <property type="match status" value="1"/>
</dbReference>
<dbReference type="EMBL" id="JANVFT010000046">
    <property type="protein sequence ID" value="KAJ4488596.1"/>
    <property type="molecule type" value="Genomic_DNA"/>
</dbReference>
<dbReference type="SMART" id="SM00827">
    <property type="entry name" value="PKS_AT"/>
    <property type="match status" value="1"/>
</dbReference>
<dbReference type="InterPro" id="IPR006162">
    <property type="entry name" value="Ppantetheine_attach_site"/>
</dbReference>
<feature type="domain" description="PKS/mFAS DH" evidence="12">
    <location>
        <begin position="924"/>
        <end position="1214"/>
    </location>
</feature>
<dbReference type="Pfam" id="PF00698">
    <property type="entry name" value="Acyl_transf_1"/>
    <property type="match status" value="1"/>
</dbReference>
<feature type="domain" description="Carrier" evidence="10">
    <location>
        <begin position="1741"/>
        <end position="1816"/>
    </location>
</feature>
<dbReference type="PROSITE" id="PS00606">
    <property type="entry name" value="KS3_1"/>
    <property type="match status" value="1"/>
</dbReference>
<dbReference type="CDD" id="cd00833">
    <property type="entry name" value="PKS"/>
    <property type="match status" value="1"/>
</dbReference>
<dbReference type="InterPro" id="IPR016036">
    <property type="entry name" value="Malonyl_transacylase_ACP-bd"/>
</dbReference>
<dbReference type="InterPro" id="IPR036291">
    <property type="entry name" value="NAD(P)-bd_dom_sf"/>
</dbReference>
<evidence type="ECO:0000256" key="9">
    <source>
        <dbReference type="SAM" id="MobiDB-lite"/>
    </source>
</evidence>
<feature type="domain" description="Ketosynthase family 3 (KS3)" evidence="11">
    <location>
        <begin position="19"/>
        <end position="446"/>
    </location>
</feature>
<gene>
    <name evidence="13" type="ORF">C8R41DRAFT_836229</name>
</gene>
<protein>
    <recommendedName>
        <fullName evidence="7">6-methylsalicylic acid synthase</fullName>
        <ecNumber evidence="7">2.3.1.165</ecNumber>
    </recommendedName>
</protein>
<dbReference type="CDD" id="cd05274">
    <property type="entry name" value="KR_FAS_SDR_x"/>
    <property type="match status" value="1"/>
</dbReference>
<dbReference type="Gene3D" id="3.10.129.110">
    <property type="entry name" value="Polyketide synthase dehydratase"/>
    <property type="match status" value="1"/>
</dbReference>
<dbReference type="Gene3D" id="3.40.50.720">
    <property type="entry name" value="NAD(P)-binding Rossmann-like Domain"/>
    <property type="match status" value="1"/>
</dbReference>
<keyword evidence="5" id="KW-0843">Virulence</keyword>
<dbReference type="PROSITE" id="PS50075">
    <property type="entry name" value="CARRIER"/>
    <property type="match status" value="1"/>
</dbReference>
<evidence type="ECO:0000256" key="8">
    <source>
        <dbReference type="PROSITE-ProRule" id="PRU01363"/>
    </source>
</evidence>
<dbReference type="InterPro" id="IPR014030">
    <property type="entry name" value="Ketoacyl_synth_N"/>
</dbReference>
<evidence type="ECO:0000256" key="1">
    <source>
        <dbReference type="ARBA" id="ARBA00005179"/>
    </source>
</evidence>
<accession>A0ABQ8VCR8</accession>
<dbReference type="Pfam" id="PF21089">
    <property type="entry name" value="PKS_DH_N"/>
    <property type="match status" value="1"/>
</dbReference>
<dbReference type="InterPro" id="IPR020806">
    <property type="entry name" value="PKS_PP-bd"/>
</dbReference>
<keyword evidence="6" id="KW-0511">Multifunctional enzyme</keyword>
<dbReference type="InterPro" id="IPR049552">
    <property type="entry name" value="PKS_DH_N"/>
</dbReference>
<dbReference type="PROSITE" id="PS52019">
    <property type="entry name" value="PKS_MFAS_DH"/>
    <property type="match status" value="1"/>
</dbReference>
<dbReference type="InterPro" id="IPR001227">
    <property type="entry name" value="Ac_transferase_dom_sf"/>
</dbReference>
<dbReference type="SUPFAM" id="SSF52151">
    <property type="entry name" value="FabD/lysophospholipase-like"/>
    <property type="match status" value="1"/>
</dbReference>
<dbReference type="SUPFAM" id="SSF51735">
    <property type="entry name" value="NAD(P)-binding Rossmann-fold domains"/>
    <property type="match status" value="2"/>
</dbReference>
<dbReference type="Pfam" id="PF08659">
    <property type="entry name" value="KR"/>
    <property type="match status" value="1"/>
</dbReference>
<dbReference type="Gene3D" id="1.10.1200.10">
    <property type="entry name" value="ACP-like"/>
    <property type="match status" value="1"/>
</dbReference>
<comment type="pathway">
    <text evidence="1">Secondary metabolite biosynthesis.</text>
</comment>
<dbReference type="SMART" id="SM00822">
    <property type="entry name" value="PKS_KR"/>
    <property type="match status" value="1"/>
</dbReference>
<evidence type="ECO:0000256" key="6">
    <source>
        <dbReference type="ARBA" id="ARBA00023268"/>
    </source>
</evidence>
<proteinExistence type="predicted"/>
<feature type="active site" description="Proton donor; for dehydratase activity" evidence="8">
    <location>
        <position position="1133"/>
    </location>
</feature>
<dbReference type="Pfam" id="PF00109">
    <property type="entry name" value="ketoacyl-synt"/>
    <property type="match status" value="1"/>
</dbReference>
<keyword evidence="4 13" id="KW-0808">Transferase</keyword>
<evidence type="ECO:0000313" key="13">
    <source>
        <dbReference type="EMBL" id="KAJ4488596.1"/>
    </source>
</evidence>
<dbReference type="InterPro" id="IPR049900">
    <property type="entry name" value="PKS_mFAS_DH"/>
</dbReference>
<dbReference type="PROSITE" id="PS52004">
    <property type="entry name" value="KS3_2"/>
    <property type="match status" value="1"/>
</dbReference>
<dbReference type="InterPro" id="IPR042104">
    <property type="entry name" value="PKS_dehydratase_sf"/>
</dbReference>
<feature type="region of interest" description="N-terminal hotdog fold" evidence="8">
    <location>
        <begin position="924"/>
        <end position="1056"/>
    </location>
</feature>
<dbReference type="Gene3D" id="3.30.70.3290">
    <property type="match status" value="1"/>
</dbReference>
<evidence type="ECO:0000256" key="5">
    <source>
        <dbReference type="ARBA" id="ARBA00023026"/>
    </source>
</evidence>
<dbReference type="Pfam" id="PF02801">
    <property type="entry name" value="Ketoacyl-synt_C"/>
    <property type="match status" value="1"/>
</dbReference>
<dbReference type="InterPro" id="IPR036736">
    <property type="entry name" value="ACP-like_sf"/>
</dbReference>
<comment type="caution">
    <text evidence="13">The sequence shown here is derived from an EMBL/GenBank/DDBJ whole genome shotgun (WGS) entry which is preliminary data.</text>
</comment>
<evidence type="ECO:0000259" key="10">
    <source>
        <dbReference type="PROSITE" id="PS50075"/>
    </source>
</evidence>
<evidence type="ECO:0000256" key="2">
    <source>
        <dbReference type="ARBA" id="ARBA00022450"/>
    </source>
</evidence>
<dbReference type="InterPro" id="IPR013968">
    <property type="entry name" value="PKS_KR"/>
</dbReference>
<dbReference type="SUPFAM" id="SSF47336">
    <property type="entry name" value="ACP-like"/>
    <property type="match status" value="1"/>
</dbReference>
<dbReference type="Proteomes" id="UP001150217">
    <property type="component" value="Unassembled WGS sequence"/>
</dbReference>
<sequence>MRNSAYSTDSPSTDGRRQYEDVAIVGMSCRTAGGNDSPEKLWQFLLDKKDASGEVPRWRWEPWLRRDVRNVKEVEKTISTGYFIQDLEKFDASFFGISPKEAEQMDPHQRLGLELSWEALENAGIDPKSLAGSDTAVFMGVDSDDYSRLLLEDLANIEAWMGIGTAAHGIPNRISYHLDLMGPSTAVDCACASSLTAVHMGCRAITNGESRIAIVGGVNVLLAPALTRMLGKAGALSPEGICRSFDDEANGYARGEGGAIVILKSVASAIADGDNILAIVKGSAIAQDGKTNGIMAPNAKAQELVARQALARAGVDPLTVSFIEAHATSTPLGDPTEISAIQAVYGEGAGRDALNPAMMGSIKPNVGHLEAAAGIIGLVKAVLSVNKGQLAPQTRLNNLNSRVDWKKSGLQVVREVTNWSSESGPRRAAVCSYGYGGTVSHAIIEEFVGKTFEALLDFKPHTATPTLLVISAQQEKRLAQQAKSLAEWLSSSGKSEDLNAVANTLAQRRAHHDYRAAFFVNSQSEAIEALNKFASGNQDDADPIASGRVLGNGAGLARHAVWVFSGHGAQWKDMGKELINNLVFRRVVDLLEPIYQNEAGFSLVHALEHGDFDTSDRVQSVTYAIQIGLLHVLKATGLEPQAVIGHSVGEIAASVAAGCLTLEEGALVVIRRAKLYAKVQGLGGMALVNLPFAQVTEELNGRTDLVAAIDSSPSTCVVSGDEAAVSKYVEGLKASGVKTFRVKTDVAFHSPMLNQLSEPLKEALTKSLHPDSAKIPLYSTSSNDLRTKAARDADYWVHNMVSPVHLKSAVDAAADDGYRIFIEVSSHPIVMHSVIETLVARNIDENEFATFSTMKRDTLPSKTIPNAVAQLYTKGAHINFEALLGPKQLWSKTVPGTPWVHKSYWKQVESGPLGEGITHDVEKHTLLGQRVPVAGSETIVYTTKLDDKTKPFPGTHPLDGTEIIPAAVYINTFHYATGATELSNISLRVPVSSEYRFFPIHDNLLTNILVGPETRNVQIIVQGDTVSVASSAISDADKQSWVSHGSVKWSNVHRVAPPNQPFDVESIKKRIGTRLPNSFSVDYLTKIGVAGIAFPWQVVEHYGNEKEMIAKVDMDPAVEKLPWDERSWAPMLDAATSIGSTIYFNDPKLRIVSQIDTVSLYATGPIPKIGYLFVEEAADAKGPASHVSVLDEQGVILAKFTSMRFSEVEGASGSGGGLDSLVHHISWIPPKFSEKPRALDQVVLVSTDSEVIDTYAKQLEPQVKKLFKLSSVEQLENPDVLSALGEKDFTSPVLKLTLLWVLGEKGSAVFYIPSTVETLEEVSAASKDFIWNTTSIAKLLLEKSLASTCKFFVITNRAYAGETTTGLAHSALYGLCRIIAAEHPDIWGGLIDNETSTVFPILATKYVQNQDIIRVVDGMPRCAMMRPLPRDQRYTPQNAKTLLPKPEGTYVITGGLGDLGLETINFLVEKGARRIVTVSRSGLPPRSTWLDRSSNDPKFAAMVQRIQEFETLGATIYALSLDISTPDASDKLLAAIDSLSLPPVLGVIHASGVLEDSLLLETTKDSFGRVLAPKIDGSITLHKAFPPGTVDFFVLYSSIGQLVGTAGQASYGSGNAFLDGLAMYRRAHGDNAVAFQWTAWRGKGMATSTDFLTLELQSKGITDISSEEAFRAWEHVGKYNVETAVITRCLVLDEGEAVSVPMLDQVVVRRSRATNGSAPAAEEGSNTSADARPTAPADLEKWLNVKIRECIGAVLMIPDIDDIDPLVPLGELGVDSVMTVALRQKLQSALKVKVPPTLTWNHPTVNHLIPWFMAKFKEESG</sequence>
<keyword evidence="14" id="KW-1185">Reference proteome</keyword>
<dbReference type="EC" id="2.3.1.165" evidence="7"/>
<dbReference type="InterPro" id="IPR009081">
    <property type="entry name" value="PP-bd_ACP"/>
</dbReference>